<dbReference type="PANTHER" id="PTHR30036:SF7">
    <property type="entry name" value="ABC TRANSPORTER PERIPLASMIC-BINDING PROTEIN YPHF"/>
    <property type="match status" value="1"/>
</dbReference>
<evidence type="ECO:0000256" key="2">
    <source>
        <dbReference type="ARBA" id="ARBA00007639"/>
    </source>
</evidence>
<name>A0A559THY8_9HYPH</name>
<comment type="similarity">
    <text evidence="2">Belongs to the bacterial solute-binding protein 2 family.</text>
</comment>
<dbReference type="InterPro" id="IPR025997">
    <property type="entry name" value="SBP_2_dom"/>
</dbReference>
<dbReference type="AlphaFoldDB" id="A0A559THY8"/>
<proteinExistence type="inferred from homology"/>
<dbReference type="GO" id="GO:0030246">
    <property type="term" value="F:carbohydrate binding"/>
    <property type="evidence" value="ECO:0007669"/>
    <property type="project" value="TreeGrafter"/>
</dbReference>
<feature type="domain" description="Periplasmic binding protein" evidence="3">
    <location>
        <begin position="68"/>
        <end position="320"/>
    </location>
</feature>
<sequence>MPFVAFATALGGGAHPAGRKSQTGHATAALGRYVMKQLKRNAALFFAGLMLSAAPIAVSHAADKPTLAFVVNGASDFWKAAEAGVKKAQGEMPDYQMELKYPEQASVAVQQRLMEDLVSAGVKGIMVSAVDPKTQTDGLNKIGSQTALFTTDSDAPQTNRVAYIGSSNIDAGLQAAEIAKKAMPDGGKCIGFVGLLGADNAKERIQGMKDGLKGTKIELTDVRGDDIDQTRAKKNVEDALVASPDVTCMVGFYSYNTPRIYEALRDAGKLGQITVVGFDDDPITLGGVKEGTIAATVVQQPFEWAYQGMKLMAAYLKGDKSGVPSNGLIIIPTVIIGKDDVDKYATNLKAMAGK</sequence>
<dbReference type="InterPro" id="IPR050555">
    <property type="entry name" value="Bact_Solute-Bind_Prot2"/>
</dbReference>
<comment type="caution">
    <text evidence="4">The sequence shown here is derived from an EMBL/GenBank/DDBJ whole genome shotgun (WGS) entry which is preliminary data.</text>
</comment>
<evidence type="ECO:0000313" key="4">
    <source>
        <dbReference type="EMBL" id="TVZ74203.1"/>
    </source>
</evidence>
<dbReference type="Proteomes" id="UP000319824">
    <property type="component" value="Unassembled WGS sequence"/>
</dbReference>
<comment type="subcellular location">
    <subcellularLocation>
        <location evidence="1">Periplasm</location>
    </subcellularLocation>
</comment>
<evidence type="ECO:0000313" key="5">
    <source>
        <dbReference type="Proteomes" id="UP000319824"/>
    </source>
</evidence>
<reference evidence="4 5" key="1">
    <citation type="submission" date="2019-06" db="EMBL/GenBank/DDBJ databases">
        <title>Pac Bio to generate improved reference genome sequences for organisms with transposon mutant libraries (support for FEBA project).</title>
        <authorList>
            <person name="Blow M."/>
        </authorList>
    </citation>
    <scope>NUCLEOTIDE SEQUENCE [LARGE SCALE GENOMIC DNA]</scope>
    <source>
        <strain evidence="4 5">USDA 1844</strain>
    </source>
</reference>
<organism evidence="4 5">
    <name type="scientific">Rhizobium mongolense USDA 1844</name>
    <dbReference type="NCBI Taxonomy" id="1079460"/>
    <lineage>
        <taxon>Bacteria</taxon>
        <taxon>Pseudomonadati</taxon>
        <taxon>Pseudomonadota</taxon>
        <taxon>Alphaproteobacteria</taxon>
        <taxon>Hyphomicrobiales</taxon>
        <taxon>Rhizobiaceae</taxon>
        <taxon>Rhizobium/Agrobacterium group</taxon>
        <taxon>Rhizobium</taxon>
    </lineage>
</organism>
<evidence type="ECO:0000259" key="3">
    <source>
        <dbReference type="Pfam" id="PF13407"/>
    </source>
</evidence>
<protein>
    <submittedName>
        <fullName evidence="4">Monosaccharide ABC transporter substrate-binding protein (CUT2 family)</fullName>
    </submittedName>
</protein>
<dbReference type="InterPro" id="IPR028082">
    <property type="entry name" value="Peripla_BP_I"/>
</dbReference>
<dbReference type="Gene3D" id="3.40.50.2300">
    <property type="match status" value="2"/>
</dbReference>
<dbReference type="SUPFAM" id="SSF53822">
    <property type="entry name" value="Periplasmic binding protein-like I"/>
    <property type="match status" value="1"/>
</dbReference>
<dbReference type="Pfam" id="PF13407">
    <property type="entry name" value="Peripla_BP_4"/>
    <property type="match status" value="1"/>
</dbReference>
<dbReference type="CDD" id="cd06314">
    <property type="entry name" value="PBP1_tmGBP"/>
    <property type="match status" value="1"/>
</dbReference>
<accession>A0A559THY8</accession>
<evidence type="ECO:0000256" key="1">
    <source>
        <dbReference type="ARBA" id="ARBA00004418"/>
    </source>
</evidence>
<dbReference type="GO" id="GO:0030288">
    <property type="term" value="C:outer membrane-bounded periplasmic space"/>
    <property type="evidence" value="ECO:0007669"/>
    <property type="project" value="TreeGrafter"/>
</dbReference>
<dbReference type="EMBL" id="VISO01000002">
    <property type="protein sequence ID" value="TVZ74203.1"/>
    <property type="molecule type" value="Genomic_DNA"/>
</dbReference>
<gene>
    <name evidence="4" type="ORF">BCL32_2550</name>
</gene>
<dbReference type="PANTHER" id="PTHR30036">
    <property type="entry name" value="D-XYLOSE-BINDING PERIPLASMIC PROTEIN"/>
    <property type="match status" value="1"/>
</dbReference>